<keyword evidence="4" id="KW-0067">ATP-binding</keyword>
<evidence type="ECO:0000313" key="8">
    <source>
        <dbReference type="EMBL" id="BAT27880.1"/>
    </source>
</evidence>
<dbReference type="GO" id="GO:0016787">
    <property type="term" value="F:hydrolase activity"/>
    <property type="evidence" value="ECO:0007669"/>
    <property type="project" value="UniProtKB-KW"/>
</dbReference>
<dbReference type="PANTHER" id="PTHR12131">
    <property type="entry name" value="ATP-DEPENDENT RNA AND DNA HELICASE"/>
    <property type="match status" value="1"/>
</dbReference>
<dbReference type="GO" id="GO:0004386">
    <property type="term" value="F:helicase activity"/>
    <property type="evidence" value="ECO:0007669"/>
    <property type="project" value="UniProtKB-KW"/>
</dbReference>
<evidence type="ECO:0000256" key="1">
    <source>
        <dbReference type="ARBA" id="ARBA00022741"/>
    </source>
</evidence>
<feature type="domain" description="Helicase ATP-binding" evidence="6">
    <location>
        <begin position="15"/>
        <end position="163"/>
    </location>
</feature>
<dbReference type="PROSITE" id="PS51192">
    <property type="entry name" value="HELICASE_ATP_BIND_1"/>
    <property type="match status" value="1"/>
</dbReference>
<keyword evidence="1" id="KW-0547">Nucleotide-binding</keyword>
<keyword evidence="2" id="KW-0378">Hydrolase</keyword>
<organism evidence="8">
    <name type="scientific">Aureimonas frigidaquae</name>
    <dbReference type="NCBI Taxonomy" id="424757"/>
    <lineage>
        <taxon>Bacteria</taxon>
        <taxon>Pseudomonadati</taxon>
        <taxon>Pseudomonadota</taxon>
        <taxon>Alphaproteobacteria</taxon>
        <taxon>Hyphomicrobiales</taxon>
        <taxon>Aurantimonadaceae</taxon>
        <taxon>Aureimonas</taxon>
    </lineage>
</organism>
<evidence type="ECO:0000256" key="4">
    <source>
        <dbReference type="ARBA" id="ARBA00022840"/>
    </source>
</evidence>
<proteinExistence type="predicted"/>
<dbReference type="PROSITE" id="PS51194">
    <property type="entry name" value="HELICASE_CTER"/>
    <property type="match status" value="1"/>
</dbReference>
<dbReference type="InterPro" id="IPR014001">
    <property type="entry name" value="Helicase_ATP-bd"/>
</dbReference>
<dbReference type="EMBL" id="LC066376">
    <property type="protein sequence ID" value="BAT27880.1"/>
    <property type="molecule type" value="Genomic_DNA"/>
</dbReference>
<dbReference type="SUPFAM" id="SSF52540">
    <property type="entry name" value="P-loop containing nucleoside triphosphate hydrolases"/>
    <property type="match status" value="2"/>
</dbReference>
<dbReference type="InterPro" id="IPR001650">
    <property type="entry name" value="Helicase_C-like"/>
</dbReference>
<dbReference type="Pfam" id="PF00271">
    <property type="entry name" value="Helicase_C"/>
    <property type="match status" value="1"/>
</dbReference>
<dbReference type="InterPro" id="IPR050699">
    <property type="entry name" value="RNA-DNA_Helicase"/>
</dbReference>
<feature type="compositionally biased region" description="Basic and acidic residues" evidence="5">
    <location>
        <begin position="1005"/>
        <end position="1065"/>
    </location>
</feature>
<feature type="compositionally biased region" description="Low complexity" evidence="5">
    <location>
        <begin position="885"/>
        <end position="930"/>
    </location>
</feature>
<dbReference type="RefSeq" id="WP_062227906.1">
    <property type="nucleotide sequence ID" value="NZ_BBWR01000010.1"/>
</dbReference>
<feature type="compositionally biased region" description="Low complexity" evidence="5">
    <location>
        <begin position="849"/>
        <end position="874"/>
    </location>
</feature>
<feature type="compositionally biased region" description="Basic and acidic residues" evidence="5">
    <location>
        <begin position="966"/>
        <end position="979"/>
    </location>
</feature>
<keyword evidence="3 8" id="KW-0347">Helicase</keyword>
<dbReference type="AlphaFoldDB" id="A0A0P0Z1H6"/>
<reference evidence="8" key="1">
    <citation type="journal article" date="2015" name="Proc. Natl. Acad. Sci. U.S.A.">
        <title>Bacterial clade with the ribosomal RNA operon on a small plasmid rather than the chromosome.</title>
        <authorList>
            <person name="Anda M."/>
            <person name="Ohtsubo Y."/>
            <person name="Okubo T."/>
            <person name="Sugawara M."/>
            <person name="Nagata Y."/>
            <person name="Tsuda M."/>
            <person name="Minamisawa K."/>
            <person name="Mitsui H."/>
        </authorList>
    </citation>
    <scope>NUCLEOTIDE SEQUENCE</scope>
    <source>
        <strain evidence="8">JCM 14755</strain>
    </source>
</reference>
<name>A0A0P0Z1H6_9HYPH</name>
<dbReference type="GO" id="GO:0005524">
    <property type="term" value="F:ATP binding"/>
    <property type="evidence" value="ECO:0007669"/>
    <property type="project" value="UniProtKB-KW"/>
</dbReference>
<evidence type="ECO:0000259" key="7">
    <source>
        <dbReference type="PROSITE" id="PS51194"/>
    </source>
</evidence>
<evidence type="ECO:0000259" key="6">
    <source>
        <dbReference type="PROSITE" id="PS51192"/>
    </source>
</evidence>
<dbReference type="Pfam" id="PF22527">
    <property type="entry name" value="DEXQc_Suv3"/>
    <property type="match status" value="1"/>
</dbReference>
<dbReference type="InterPro" id="IPR055206">
    <property type="entry name" value="DEXQc_SUV3"/>
</dbReference>
<dbReference type="OrthoDB" id="9807155at2"/>
<dbReference type="PANTHER" id="PTHR12131:SF1">
    <property type="entry name" value="ATP-DEPENDENT RNA HELICASE SUPV3L1, MITOCHONDRIAL-RELATED"/>
    <property type="match status" value="1"/>
</dbReference>
<sequence length="1082" mass="117397">MMDARLTRNRPAAGAPGFDAGGVTAVLGPTNTGKTWLAIERMVAHSSGIIGLPLRLLAREVYQKVVDRVGVGAVALITGEEKIKPPNARYSVCTVEAMPVDGSAAFVAIDEVQLAGDLERGHLFTDRILHMRGTQETLLLGSATMRGVLERLLPGLTVQTRPRMSNLVYAGSKKITRLPRRSAIVAFSADEVYAIAELIRRQRGGAAVVLGALSPRTRNAQVELYQNGDVEFLVATDAVGMGLNLDVDHVAFAQDWKFDGFQYRQLTPAEYGQIAGRAGRHVRDGTFGVTGQVDPLGEELVEALESHRFEPLKVLQWRSRRLDFSSLQGLRHSLDALPPVADLARALPSVDQRALELLSADERIAAMARTPRNVELLWEACKLPDYRRIAPAQHAEIIAAVYRDLATQGHVAEDYMANQVRHADFAEGDIDALSRRIAEIRTWTYISHRPGWLADPSHWQEKTRAIEDRLSDALHDRLTKRFVDRRTSVLMKRLRENAFMEAEIGSDGKVLVEGHHVGELQGFRFTPDVKSDGPDAKAVRAAAQKALSGEYEARAERFSNAPNGDIAIGSDGLLRWLGAPVASLTAGDSALRPRIVLLADDQLAGPARDKVAARADRYVAYQVSTVLKPLADLEAGEGLEGTAKGIAYRLAENYGLIQRRDVADEVRSLDQDARAALRRLGVRFGAYHIFLPALVKPAPAQLVTLLWAIRNDGRDKPGFGDVTQLLATGRTSAPLDPAIDPVFYTLSGYRALGRRAVRVDILERLADLIRPALAWKPGTGKRPDGAFDGREFLVTAAMMSILGATADDMEEILKGLGYRARPLQSSAVEEQLAAQDAAAQDAAPRDSTATEAVAEPAATADQAPQAEDQPAGADVSNGPDGETVEPAAQDDGADAAPAAEATAAEPEAVVEASEASPAPEPAQDAAPQADESAEVQSGTAAQLPVGEAPAPAEAEVKLVQLWRPHRGGEGRGRGQENRPRHDRNRRRQGGEPVEARGDAPAAERQPNREGDKRQERFGKRSEGRGKPRPGNDERERAPREGSFRDGPRRDGARDERRNDRQKPVDPDSPFAKLAALKDKLKK</sequence>
<dbReference type="SMART" id="SM00490">
    <property type="entry name" value="HELICc"/>
    <property type="match status" value="1"/>
</dbReference>
<protein>
    <submittedName>
        <fullName evidence="8">ATP-dependent helicase</fullName>
    </submittedName>
</protein>
<dbReference type="Gene3D" id="3.40.50.300">
    <property type="entry name" value="P-loop containing nucleotide triphosphate hydrolases"/>
    <property type="match status" value="2"/>
</dbReference>
<feature type="domain" description="Helicase C-terminal" evidence="7">
    <location>
        <begin position="170"/>
        <end position="328"/>
    </location>
</feature>
<accession>A0A0P0Z1H6</accession>
<evidence type="ECO:0000256" key="2">
    <source>
        <dbReference type="ARBA" id="ARBA00022801"/>
    </source>
</evidence>
<evidence type="ECO:0000256" key="3">
    <source>
        <dbReference type="ARBA" id="ARBA00022806"/>
    </source>
</evidence>
<feature type="region of interest" description="Disordered" evidence="5">
    <location>
        <begin position="829"/>
        <end position="1082"/>
    </location>
</feature>
<dbReference type="InterPro" id="IPR027417">
    <property type="entry name" value="P-loop_NTPase"/>
</dbReference>
<evidence type="ECO:0000256" key="5">
    <source>
        <dbReference type="SAM" id="MobiDB-lite"/>
    </source>
</evidence>
<feature type="compositionally biased region" description="Low complexity" evidence="5">
    <location>
        <begin position="833"/>
        <end position="842"/>
    </location>
</feature>